<evidence type="ECO:0000313" key="5">
    <source>
        <dbReference type="Proteomes" id="UP000186804"/>
    </source>
</evidence>
<comment type="caution">
    <text evidence="4">The sequence shown here is derived from an EMBL/GenBank/DDBJ whole genome shotgun (WGS) entry which is preliminary data.</text>
</comment>
<dbReference type="CDD" id="cd04479">
    <property type="entry name" value="RPA3"/>
    <property type="match status" value="1"/>
</dbReference>
<dbReference type="GO" id="GO:0003677">
    <property type="term" value="F:DNA binding"/>
    <property type="evidence" value="ECO:0007669"/>
    <property type="project" value="InterPro"/>
</dbReference>
<evidence type="ECO:0000256" key="2">
    <source>
        <dbReference type="ARBA" id="ARBA00009761"/>
    </source>
</evidence>
<evidence type="ECO:0000256" key="3">
    <source>
        <dbReference type="ARBA" id="ARBA00023242"/>
    </source>
</evidence>
<dbReference type="RefSeq" id="XP_067069235.1">
    <property type="nucleotide sequence ID" value="XM_067211120.1"/>
</dbReference>
<dbReference type="EMBL" id="LRBS01000037">
    <property type="protein sequence ID" value="OII77389.1"/>
    <property type="molecule type" value="Genomic_DNA"/>
</dbReference>
<dbReference type="AlphaFoldDB" id="A0A1J4MWV1"/>
<dbReference type="GO" id="GO:0006281">
    <property type="term" value="P:DNA repair"/>
    <property type="evidence" value="ECO:0007669"/>
    <property type="project" value="InterPro"/>
</dbReference>
<evidence type="ECO:0000256" key="1">
    <source>
        <dbReference type="ARBA" id="ARBA00004123"/>
    </source>
</evidence>
<protein>
    <recommendedName>
        <fullName evidence="6">Replication factor A protein 3</fullName>
    </recommendedName>
</protein>
<dbReference type="Gene3D" id="2.40.50.140">
    <property type="entry name" value="Nucleic acid-binding proteins"/>
    <property type="match status" value="1"/>
</dbReference>
<proteinExistence type="inferred from homology"/>
<keyword evidence="3" id="KW-0539">Nucleus</keyword>
<dbReference type="GeneID" id="92365065"/>
<evidence type="ECO:0000313" key="4">
    <source>
        <dbReference type="EMBL" id="OII77389.1"/>
    </source>
</evidence>
<dbReference type="Proteomes" id="UP000186804">
    <property type="component" value="Unassembled WGS sequence"/>
</dbReference>
<accession>A0A1J4MWV1</accession>
<keyword evidence="5" id="KW-1185">Reference proteome</keyword>
<dbReference type="GO" id="GO:0006310">
    <property type="term" value="P:DNA recombination"/>
    <property type="evidence" value="ECO:0007669"/>
    <property type="project" value="InterPro"/>
</dbReference>
<dbReference type="InterPro" id="IPR012340">
    <property type="entry name" value="NA-bd_OB-fold"/>
</dbReference>
<dbReference type="OrthoDB" id="188186at2759"/>
<evidence type="ECO:0008006" key="6">
    <source>
        <dbReference type="Google" id="ProtNLM"/>
    </source>
</evidence>
<dbReference type="SUPFAM" id="SSF50249">
    <property type="entry name" value="Nucleic acid-binding proteins"/>
    <property type="match status" value="1"/>
</dbReference>
<name>A0A1J4MWV1_9CRYT</name>
<sequence length="114" mass="12819">MQNSVECARRINKAELPKFINKQVRFVGRVLSVDGDTATFEAPDGGTVKCKIMSPPPSMFVEVIAQVMPDLTLTQTDFMFDLGNSLNMELVNESIKLSLHPQLREYWEPTTSQV</sequence>
<dbReference type="VEuPathDB" id="CryptoDB:cand_008800"/>
<dbReference type="GO" id="GO:0006260">
    <property type="term" value="P:DNA replication"/>
    <property type="evidence" value="ECO:0007669"/>
    <property type="project" value="InterPro"/>
</dbReference>
<comment type="subcellular location">
    <subcellularLocation>
        <location evidence="1">Nucleus</location>
    </subcellularLocation>
</comment>
<dbReference type="Pfam" id="PF08661">
    <property type="entry name" value="Rep_fac-A_3"/>
    <property type="match status" value="1"/>
</dbReference>
<comment type="similarity">
    <text evidence="2">Belongs to the replication factor A protein 3 family.</text>
</comment>
<dbReference type="GO" id="GO:0031981">
    <property type="term" value="C:nuclear lumen"/>
    <property type="evidence" value="ECO:0007669"/>
    <property type="project" value="UniProtKB-ARBA"/>
</dbReference>
<dbReference type="InterPro" id="IPR013970">
    <property type="entry name" value="Rfa2"/>
</dbReference>
<organism evidence="4 5">
    <name type="scientific">Cryptosporidium andersoni</name>
    <dbReference type="NCBI Taxonomy" id="117008"/>
    <lineage>
        <taxon>Eukaryota</taxon>
        <taxon>Sar</taxon>
        <taxon>Alveolata</taxon>
        <taxon>Apicomplexa</taxon>
        <taxon>Conoidasida</taxon>
        <taxon>Coccidia</taxon>
        <taxon>Eucoccidiorida</taxon>
        <taxon>Eimeriorina</taxon>
        <taxon>Cryptosporidiidae</taxon>
        <taxon>Cryptosporidium</taxon>
    </lineage>
</organism>
<reference evidence="4 5" key="1">
    <citation type="submission" date="2016-10" db="EMBL/GenBank/DDBJ databases">
        <title>Reductive evolution of mitochondrial metabolism and differential evolution of invasion-related proteins in Cryptosporidium.</title>
        <authorList>
            <person name="Liu S."/>
            <person name="Roellig D.M."/>
            <person name="Guo Y."/>
            <person name="Li N."/>
            <person name="Frace M.A."/>
            <person name="Tang K."/>
            <person name="Zhang L."/>
            <person name="Feng Y."/>
            <person name="Xiao L."/>
        </authorList>
    </citation>
    <scope>NUCLEOTIDE SEQUENCE [LARGE SCALE GENOMIC DNA]</scope>
    <source>
        <strain evidence="4">30847</strain>
    </source>
</reference>
<gene>
    <name evidence="4" type="ORF">cand_008800</name>
</gene>